<evidence type="ECO:0000259" key="13">
    <source>
        <dbReference type="PROSITE" id="PS50110"/>
    </source>
</evidence>
<evidence type="ECO:0000256" key="7">
    <source>
        <dbReference type="ARBA" id="ARBA00022777"/>
    </source>
</evidence>
<gene>
    <name evidence="16" type="ORF">GJ668_13790</name>
</gene>
<dbReference type="PROSITE" id="PS50109">
    <property type="entry name" value="HIS_KIN"/>
    <property type="match status" value="1"/>
</dbReference>
<keyword evidence="10" id="KW-0472">Membrane</keyword>
<dbReference type="InterPro" id="IPR036890">
    <property type="entry name" value="HATPase_C_sf"/>
</dbReference>
<dbReference type="PROSITE" id="PS50110">
    <property type="entry name" value="RESPONSE_REGULATORY"/>
    <property type="match status" value="1"/>
</dbReference>
<dbReference type="GO" id="GO:0000155">
    <property type="term" value="F:phosphorelay sensor kinase activity"/>
    <property type="evidence" value="ECO:0007669"/>
    <property type="project" value="InterPro"/>
</dbReference>
<evidence type="ECO:0000256" key="9">
    <source>
        <dbReference type="ARBA" id="ARBA00023012"/>
    </source>
</evidence>
<dbReference type="FunFam" id="1.10.287.130:FF:000038">
    <property type="entry name" value="Sensory transduction histidine kinase"/>
    <property type="match status" value="1"/>
</dbReference>
<dbReference type="InterPro" id="IPR035965">
    <property type="entry name" value="PAS-like_dom_sf"/>
</dbReference>
<dbReference type="InterPro" id="IPR000014">
    <property type="entry name" value="PAS"/>
</dbReference>
<dbReference type="GO" id="GO:0009927">
    <property type="term" value="F:histidine phosphotransfer kinase activity"/>
    <property type="evidence" value="ECO:0007669"/>
    <property type="project" value="TreeGrafter"/>
</dbReference>
<evidence type="ECO:0000259" key="15">
    <source>
        <dbReference type="PROSITE" id="PS50113"/>
    </source>
</evidence>
<evidence type="ECO:0000313" key="16">
    <source>
        <dbReference type="EMBL" id="MTW22156.1"/>
    </source>
</evidence>
<dbReference type="InterPro" id="IPR003594">
    <property type="entry name" value="HATPase_dom"/>
</dbReference>
<dbReference type="Gene3D" id="3.30.450.20">
    <property type="entry name" value="PAS domain"/>
    <property type="match status" value="2"/>
</dbReference>
<evidence type="ECO:0000256" key="5">
    <source>
        <dbReference type="ARBA" id="ARBA00022679"/>
    </source>
</evidence>
<dbReference type="InterPro" id="IPR004358">
    <property type="entry name" value="Sig_transdc_His_kin-like_C"/>
</dbReference>
<dbReference type="CDD" id="cd17546">
    <property type="entry name" value="REC_hyHK_CKI1_RcsC-like"/>
    <property type="match status" value="1"/>
</dbReference>
<feature type="modified residue" description="4-aspartylphosphate" evidence="11">
    <location>
        <position position="557"/>
    </location>
</feature>
<keyword evidence="5" id="KW-0808">Transferase</keyword>
<dbReference type="SUPFAM" id="SSF52172">
    <property type="entry name" value="CheY-like"/>
    <property type="match status" value="1"/>
</dbReference>
<evidence type="ECO:0000259" key="12">
    <source>
        <dbReference type="PROSITE" id="PS50109"/>
    </source>
</evidence>
<keyword evidence="9" id="KW-0902">Two-component regulatory system</keyword>
<dbReference type="SMART" id="SM00387">
    <property type="entry name" value="HATPase_c"/>
    <property type="match status" value="1"/>
</dbReference>
<dbReference type="InterPro" id="IPR013656">
    <property type="entry name" value="PAS_4"/>
</dbReference>
<dbReference type="InterPro" id="IPR003661">
    <property type="entry name" value="HisK_dim/P_dom"/>
</dbReference>
<dbReference type="SUPFAM" id="SSF47384">
    <property type="entry name" value="Homodimeric domain of signal transducing histidine kinase"/>
    <property type="match status" value="1"/>
</dbReference>
<dbReference type="PANTHER" id="PTHR43047:SF72">
    <property type="entry name" value="OSMOSENSING HISTIDINE PROTEIN KINASE SLN1"/>
    <property type="match status" value="1"/>
</dbReference>
<feature type="domain" description="Response regulatory" evidence="13">
    <location>
        <begin position="508"/>
        <end position="624"/>
    </location>
</feature>
<dbReference type="SUPFAM" id="SSF55874">
    <property type="entry name" value="ATPase domain of HSP90 chaperone/DNA topoisomerase II/histidine kinase"/>
    <property type="match status" value="1"/>
</dbReference>
<dbReference type="Proteomes" id="UP000434044">
    <property type="component" value="Unassembled WGS sequence"/>
</dbReference>
<feature type="domain" description="Histidine kinase" evidence="12">
    <location>
        <begin position="262"/>
        <end position="477"/>
    </location>
</feature>
<comment type="caution">
    <text evidence="16">The sequence shown here is derived from an EMBL/GenBank/DDBJ whole genome shotgun (WGS) entry which is preliminary data.</text>
</comment>
<keyword evidence="4 11" id="KW-0597">Phosphoprotein</keyword>
<dbReference type="InterPro" id="IPR036097">
    <property type="entry name" value="HisK_dim/P_sf"/>
</dbReference>
<dbReference type="CDD" id="cd16922">
    <property type="entry name" value="HATPase_EvgS-ArcB-TorS-like"/>
    <property type="match status" value="1"/>
</dbReference>
<dbReference type="GO" id="GO:0005524">
    <property type="term" value="F:ATP binding"/>
    <property type="evidence" value="ECO:0007669"/>
    <property type="project" value="UniProtKB-KW"/>
</dbReference>
<dbReference type="Pfam" id="PF00072">
    <property type="entry name" value="Response_reg"/>
    <property type="match status" value="1"/>
</dbReference>
<dbReference type="InterPro" id="IPR000700">
    <property type="entry name" value="PAS-assoc_C"/>
</dbReference>
<organism evidence="16 17">
    <name type="scientific">Allochromatium palmeri</name>
    <dbReference type="NCBI Taxonomy" id="231048"/>
    <lineage>
        <taxon>Bacteria</taxon>
        <taxon>Pseudomonadati</taxon>
        <taxon>Pseudomonadota</taxon>
        <taxon>Gammaproteobacteria</taxon>
        <taxon>Chromatiales</taxon>
        <taxon>Chromatiaceae</taxon>
        <taxon>Allochromatium</taxon>
    </lineage>
</organism>
<feature type="domain" description="PAC" evidence="15">
    <location>
        <begin position="60"/>
        <end position="113"/>
    </location>
</feature>
<dbReference type="InterPro" id="IPR005467">
    <property type="entry name" value="His_kinase_dom"/>
</dbReference>
<dbReference type="Pfam" id="PF02518">
    <property type="entry name" value="HATPase_c"/>
    <property type="match status" value="1"/>
</dbReference>
<comment type="catalytic activity">
    <reaction evidence="1">
        <text>ATP + protein L-histidine = ADP + protein N-phospho-L-histidine.</text>
        <dbReference type="EC" id="2.7.13.3"/>
    </reaction>
</comment>
<dbReference type="SMART" id="SM00448">
    <property type="entry name" value="REC"/>
    <property type="match status" value="1"/>
</dbReference>
<dbReference type="EMBL" id="WNKT01000032">
    <property type="protein sequence ID" value="MTW22156.1"/>
    <property type="molecule type" value="Genomic_DNA"/>
</dbReference>
<evidence type="ECO:0000256" key="6">
    <source>
        <dbReference type="ARBA" id="ARBA00022741"/>
    </source>
</evidence>
<dbReference type="CDD" id="cd00130">
    <property type="entry name" value="PAS"/>
    <property type="match status" value="2"/>
</dbReference>
<evidence type="ECO:0000313" key="17">
    <source>
        <dbReference type="Proteomes" id="UP000434044"/>
    </source>
</evidence>
<sequence>MDDLVFVLDTEQRFIDAYYQDKQRLLMPPEQFLGKPCSEVLPPAIYAKLDDAIKAIRGQGAQQFEYFMPLPGGGRWSNASVSARYDDRGRFIGSTIVTRDFTDRKQAEIALRRSHAKYQRLVDDIGGQFIVYAHDEHGILTNVSKNVERVFGLTQAQCIGQSFADVVDWLPESLELAWANLAYILQSGEALPPWEIEFHRPDGQIGTILVISKPAKDEAGNVTSIEGLVEDITERKLAAEELRLAKEAAESANQAKSAFLANMSHELRTPLNAVLGYAQILQRDATLTEMQQQGIDIINRSGDYLLTLINDVLDLAKIEAGYLECVPAPCRLQDVLRELGESFQLRADEKGLAFRYREGVLPASVELDAKRLRQICMNVLGNAVKFTEQGEVSLEADYQAGALIIQVTDTGIGIPAAMREAVFEPFIQAGEDRHKQQGTGLGLAISRSLVNNMGGCMELDSEEGRGSCVTLSIPAPVLKSEFPVPALASNAALFDGYRRTDARQEPLQVLVVDDEPLACQLLERQLTPLGFVVTPASDGEQAVTLTATHDFDLILMDMVMPTLDGLVATRTILDRPGDTNRRIIALTARAFEDDRRACLEAGCCDFISKPVDWQVLFQVLQDHLPLVWTHRDDAVSPPPVVAARDRSRVGPLVPAPDVPLQPEWLSALEQAMIRAKSDQALELLEAIADQNPALSGHLRQWIEHYDYPRILDWILAQQREGAS</sequence>
<comment type="subcellular location">
    <subcellularLocation>
        <location evidence="2">Membrane</location>
    </subcellularLocation>
</comment>
<evidence type="ECO:0000256" key="8">
    <source>
        <dbReference type="ARBA" id="ARBA00022840"/>
    </source>
</evidence>
<protein>
    <recommendedName>
        <fullName evidence="3">histidine kinase</fullName>
        <ecNumber evidence="3">2.7.13.3</ecNumber>
    </recommendedName>
</protein>
<dbReference type="NCBIfam" id="TIGR00229">
    <property type="entry name" value="sensory_box"/>
    <property type="match status" value="1"/>
</dbReference>
<reference evidence="16 17" key="1">
    <citation type="submission" date="2019-11" db="EMBL/GenBank/DDBJ databases">
        <title>Whole-genome sequence of the anaerobic purple sulfur bacterium Allochromatium palmeri DSM 15591.</title>
        <authorList>
            <person name="Kyndt J.A."/>
            <person name="Meyer T.E."/>
        </authorList>
    </citation>
    <scope>NUCLEOTIDE SEQUENCE [LARGE SCALE GENOMIC DNA]</scope>
    <source>
        <strain evidence="16 17">DSM 15591</strain>
    </source>
</reference>
<dbReference type="CDD" id="cd00082">
    <property type="entry name" value="HisKA"/>
    <property type="match status" value="1"/>
</dbReference>
<evidence type="ECO:0000256" key="11">
    <source>
        <dbReference type="PROSITE-ProRule" id="PRU00169"/>
    </source>
</evidence>
<dbReference type="GO" id="GO:0005886">
    <property type="term" value="C:plasma membrane"/>
    <property type="evidence" value="ECO:0007669"/>
    <property type="project" value="TreeGrafter"/>
</dbReference>
<name>A0A6N8EHH2_9GAMM</name>
<dbReference type="EC" id="2.7.13.3" evidence="3"/>
<evidence type="ECO:0000256" key="10">
    <source>
        <dbReference type="ARBA" id="ARBA00023136"/>
    </source>
</evidence>
<evidence type="ECO:0000256" key="4">
    <source>
        <dbReference type="ARBA" id="ARBA00022553"/>
    </source>
</evidence>
<proteinExistence type="predicted"/>
<keyword evidence="8" id="KW-0067">ATP-binding</keyword>
<keyword evidence="6" id="KW-0547">Nucleotide-binding</keyword>
<dbReference type="PROSITE" id="PS50113">
    <property type="entry name" value="PAC"/>
    <property type="match status" value="2"/>
</dbReference>
<dbReference type="PRINTS" id="PR00344">
    <property type="entry name" value="BCTRLSENSOR"/>
</dbReference>
<evidence type="ECO:0000256" key="3">
    <source>
        <dbReference type="ARBA" id="ARBA00012438"/>
    </source>
</evidence>
<dbReference type="InterPro" id="IPR001789">
    <property type="entry name" value="Sig_transdc_resp-reg_receiver"/>
</dbReference>
<dbReference type="SMART" id="SM00388">
    <property type="entry name" value="HisKA"/>
    <property type="match status" value="1"/>
</dbReference>
<keyword evidence="7" id="KW-0418">Kinase</keyword>
<keyword evidence="17" id="KW-1185">Reference proteome</keyword>
<dbReference type="OrthoDB" id="9810730at2"/>
<dbReference type="InterPro" id="IPR011006">
    <property type="entry name" value="CheY-like_superfamily"/>
</dbReference>
<evidence type="ECO:0000256" key="2">
    <source>
        <dbReference type="ARBA" id="ARBA00004370"/>
    </source>
</evidence>
<dbReference type="Gene3D" id="1.10.287.130">
    <property type="match status" value="1"/>
</dbReference>
<feature type="domain" description="PAS" evidence="14">
    <location>
        <begin position="114"/>
        <end position="162"/>
    </location>
</feature>
<dbReference type="SMART" id="SM00086">
    <property type="entry name" value="PAC"/>
    <property type="match status" value="2"/>
</dbReference>
<dbReference type="Pfam" id="PF00512">
    <property type="entry name" value="HisKA"/>
    <property type="match status" value="1"/>
</dbReference>
<feature type="domain" description="PAC" evidence="15">
    <location>
        <begin position="192"/>
        <end position="244"/>
    </location>
</feature>
<evidence type="ECO:0000259" key="14">
    <source>
        <dbReference type="PROSITE" id="PS50112"/>
    </source>
</evidence>
<dbReference type="PROSITE" id="PS50112">
    <property type="entry name" value="PAS"/>
    <property type="match status" value="1"/>
</dbReference>
<dbReference type="SUPFAM" id="SSF55785">
    <property type="entry name" value="PYP-like sensor domain (PAS domain)"/>
    <property type="match status" value="2"/>
</dbReference>
<dbReference type="PANTHER" id="PTHR43047">
    <property type="entry name" value="TWO-COMPONENT HISTIDINE PROTEIN KINASE"/>
    <property type="match status" value="1"/>
</dbReference>
<evidence type="ECO:0000256" key="1">
    <source>
        <dbReference type="ARBA" id="ARBA00000085"/>
    </source>
</evidence>
<dbReference type="Pfam" id="PF08448">
    <property type="entry name" value="PAS_4"/>
    <property type="match status" value="1"/>
</dbReference>
<dbReference type="Gene3D" id="3.30.565.10">
    <property type="entry name" value="Histidine kinase-like ATPase, C-terminal domain"/>
    <property type="match status" value="1"/>
</dbReference>
<dbReference type="Gene3D" id="3.40.50.2300">
    <property type="match status" value="1"/>
</dbReference>
<dbReference type="Pfam" id="PF13426">
    <property type="entry name" value="PAS_9"/>
    <property type="match status" value="1"/>
</dbReference>
<accession>A0A6N8EHH2</accession>
<dbReference type="InterPro" id="IPR001610">
    <property type="entry name" value="PAC"/>
</dbReference>
<dbReference type="AlphaFoldDB" id="A0A6N8EHH2"/>